<dbReference type="InterPro" id="IPR049076">
    <property type="entry name" value="ACCA"/>
</dbReference>
<keyword evidence="5" id="KW-0436">Ligase</keyword>
<keyword evidence="15" id="KW-0732">Signal</keyword>
<evidence type="ECO:0000256" key="14">
    <source>
        <dbReference type="SAM" id="MobiDB-lite"/>
    </source>
</evidence>
<keyword evidence="10" id="KW-0275">Fatty acid biosynthesis</keyword>
<dbReference type="Pfam" id="PF02786">
    <property type="entry name" value="CPSase_L_D2"/>
    <property type="match status" value="1"/>
</dbReference>
<dbReference type="InterPro" id="IPR029045">
    <property type="entry name" value="ClpP/crotonase-like_dom_sf"/>
</dbReference>
<dbReference type="Pfam" id="PF01039">
    <property type="entry name" value="Carboxyl_trans"/>
    <property type="match status" value="1"/>
</dbReference>
<dbReference type="FunFam" id="3.30.1490.20:FF:000003">
    <property type="entry name" value="acetyl-CoA carboxylase isoform X1"/>
    <property type="match status" value="1"/>
</dbReference>
<dbReference type="GO" id="GO:0006633">
    <property type="term" value="P:fatty acid biosynthetic process"/>
    <property type="evidence" value="ECO:0007669"/>
    <property type="project" value="UniProtKB-KW"/>
</dbReference>
<dbReference type="Proteomes" id="UP001142489">
    <property type="component" value="Unassembled WGS sequence"/>
</dbReference>
<dbReference type="GO" id="GO:0005524">
    <property type="term" value="F:ATP binding"/>
    <property type="evidence" value="ECO:0007669"/>
    <property type="project" value="UniProtKB-UniRule"/>
</dbReference>
<dbReference type="GO" id="GO:0003989">
    <property type="term" value="F:acetyl-CoA carboxylase activity"/>
    <property type="evidence" value="ECO:0007669"/>
    <property type="project" value="UniProtKB-EC"/>
</dbReference>
<protein>
    <recommendedName>
        <fullName evidence="3">acetyl-CoA carboxylase</fullName>
        <ecNumber evidence="3">6.4.1.2</ecNumber>
    </recommendedName>
</protein>
<accession>A0A9Q0XCP5</accession>
<dbReference type="Gene3D" id="3.30.1490.20">
    <property type="entry name" value="ATP-grasp fold, A domain"/>
    <property type="match status" value="1"/>
</dbReference>
<feature type="domain" description="CoA carboxyltransferase N-terminal" evidence="19">
    <location>
        <begin position="1718"/>
        <end position="2065"/>
    </location>
</feature>
<dbReference type="GO" id="GO:0005739">
    <property type="term" value="C:mitochondrion"/>
    <property type="evidence" value="ECO:0007669"/>
    <property type="project" value="TreeGrafter"/>
</dbReference>
<dbReference type="InterPro" id="IPR011054">
    <property type="entry name" value="Rudment_hybrid_motif"/>
</dbReference>
<evidence type="ECO:0000256" key="11">
    <source>
        <dbReference type="ARBA" id="ARBA00023267"/>
    </source>
</evidence>
<feature type="domain" description="ATP-grasp" evidence="17">
    <location>
        <begin position="445"/>
        <end position="636"/>
    </location>
</feature>
<dbReference type="PROSITE" id="PS50968">
    <property type="entry name" value="BIOTINYL_LIPOYL"/>
    <property type="match status" value="1"/>
</dbReference>
<sequence>MVLIAVFFLVVVVLGWLVWIRMAERPTADSREPEPDAPLPRENSASGSQLSGGSPSPPEGPVPNEGPASESPVVLSRESPSPLSGASSAEGRHDATDPYQPPALSHVRGTSGPKWPEHPTCQNKPPVPPSASDGPQPQGFQAAAPNEAPRALGHSAGPPTGQLLRQMRGHSLEEPEVNPAQARRQAMAKFVLGSFEDNSSDDEFMAGSFRLAGRRRSSLASIGSSSSSVDSSSFASLPDASIIMKPSMSGLHLVKKGREQRKLDLHRDFTVASPAEFVTRFGGNRVIEKVLIANNGIAAVKCMRSIRRWAYEMFRNERAIRFVVMVTPEDLKANAEYIKMADQYVPVPGGTNNNNYANVELIVDISKRIPVQAVWAGWGHASENPKLPELLDKNGIAFLGPPSEAMWALGDKVASTIVAQTVHIPTLPWSGSGLVAEWSQEQSDQRRTITVPLETYWRGCVKDVDEGLEASLSIGYPVMIKASEGGGGKGIRIAEGAEEFPARFRQVQSEAPGSPVFVMKFLQHARHLEVQVLADQYGNAISLFSRDCSIQRRHQKIIEEAPATVAPQAVFEYMEQCAVRLAKMVGYVSTGTVEYLFSEDGSFHFLELNPRLQVEHPCTEMVADVNLPAAQLQIAMGVPLHRIKDIRTLYGESPWGDTPISFENPSQVPVPRGHVIAARITSENPDEGFKPSSGTVQELNFRSNKNVWGYFSVAATGGLHEFADSQFGHCFSWGENRAEAISNLVVALKELSIRGDFRTTVEYLVKLLETESFHRNEIDTSWLDHLIAEKVQAEKPDTTLGVVCGALNVADALFRTCMDDFLHALERGQVLPAASLRNIVDVELIYEGMKYSLKVARQSPTTYVIIMNNTHIEVDVHRLNDGGLLLSYDGNSYTTYMKEEADRYRITIGNKTCDFEKENDPTLLRSPSAGKLLQYTVDDGGHICVGHSYAEIEVMKMVVALTVEESGIVRYVKRPGTLLETGCVIARLELDDPSKVHLAQLHTGGLPPQQPLPLLGEKLHQVFHNVLENLVNIMNGYCLPEPYFSSKLKEWVCKLMKTLRDPSLPLLELQEIMTSISGRIPPSVEKAIRKVMAQYASNITSVLCQFPSQQIASIVDSHAATLQRKADREVFFMNTQSIVQLVQRYRSGIRGHMKSVVLDLLRQYLQVETKFQQAHYDKCVIHVREQYMRDMTPVLECIFSHAQVAKKNLLVTMLIDQLCGRDPTLTDELMAILNDLTQLSKTEHSKVALRARQVLIASHLPSYELRHNQVESIFLSAIDMYGHQFCPENLKKLILSETTIFDVLPTFFYHSNQVVRMAALEVYVRRAYIAYELNCLQHRQLADGTCVVEFQFMLPSSHPNRMSVPISISNPDLARHSTELFMDSGFSPLCQRMGAMVAFDRFEDFTRNFDEVISCFAEPPLESPLFSDVRTTLYDEEDHKEPIHILNVAIRWADFLEDEQLVPVFRAFAQSKKNILVDCGLRRITFLITQQREFPKFFTFRARDEFAEDRIYRHLEPALAFQLELSRMRNFHLTAVPCANHKMHLYLGAAKVEEGAEVTDHRFFIRAIVRHSDLITKEASFEYLQNEGERLLLEAMDELEVAFSNTSVRTDCNHIFLNFVPTVVMDPSKIEESVRSMVMRYGSRLWRLRVLQAEVKINIRSSPTAQAIPIRLFLTDESGYYLDISLYKEVNDPSTGSIMFHSYGEKQGPLHGMLINTPYVTKDLLQAKRFQAQSLGTTYVYDFLEMFRQAVFKLWGPTEGCPTDVLTYTELVLDSQGRLVQMNRQPGGNEIGMVAFKMKLKTPEYPKGRDVVVISNDITYKIGSFGPEEDLLFLRASELARAEGIPRIYIAANSGARIGFAEEVKDKFQVAWVDPADPYKGFKYLYLTPQDYTRISAMNSVRCKHVEEGGESRYIITDIIGKDEGLGVENLRASGTIAGESSLAYEEIVTISMVTCRAIGIGAYLVRLGQRVIQVENSHIILTGAGALNKVQGPLTCWVLSLPPPPPVLGREVYTSNNQLGGVEIMHNNGVSHVTVPDDFEGVYAILRWLSYMPKDNHSLLPIIATSDPIDREIGFLPSKAPYDPRWMLAGRPHPTVKGSWQSGFFDHGSFSEIMRPWAQTVVVGRARLGGIPVGVIAVETRTVELAVPADPANPESEAKIIQQAGQVWFPDSAFKTAQAIRDFDREHLPLLIFANWRGFSGGMKGSVLKFGAWIVDSLRQFKQPALVYIPPNAELRGGSWVVIDPTINPLYMELYADEESRGGILEAEGTVEIKFRRKDLIKTMRRVDPTYARIAQQLGSPELSAAERKDLEKQLQARESHLLPVFHQVAVQFADLHDTPGRMQEKGVITDILQWKHARSFFYWRLRRLLLEEVVKAEILSANCELSNSHVQSMLRRWFLETEGTVKGYLWDNNQVVVEWLEKQLQGEDSTKSAVRENIKYLKRDYALKHIRSLVEAHPDVAMDCIVHMTQHLTQVQRAQVVHLLATMDSPASS</sequence>
<dbReference type="PROSITE" id="PS00866">
    <property type="entry name" value="CPSASE_1"/>
    <property type="match status" value="1"/>
</dbReference>
<dbReference type="Gene3D" id="2.40.460.10">
    <property type="entry name" value="Biotin dependent carboxylase carboxyltransferase"/>
    <property type="match status" value="1"/>
</dbReference>
<dbReference type="InterPro" id="IPR034733">
    <property type="entry name" value="AcCoA_carboxyl_beta"/>
</dbReference>
<dbReference type="Gene3D" id="2.40.50.100">
    <property type="match status" value="1"/>
</dbReference>
<dbReference type="InterPro" id="IPR011763">
    <property type="entry name" value="COA_CT_C"/>
</dbReference>
<dbReference type="InterPro" id="IPR011053">
    <property type="entry name" value="Single_hybrid_motif"/>
</dbReference>
<evidence type="ECO:0000256" key="4">
    <source>
        <dbReference type="ARBA" id="ARBA00022516"/>
    </source>
</evidence>
<dbReference type="SUPFAM" id="SSF56059">
    <property type="entry name" value="Glutathione synthetase ATP-binding domain-like"/>
    <property type="match status" value="1"/>
</dbReference>
<dbReference type="Pfam" id="PF21385">
    <property type="entry name" value="ACCA_BT"/>
    <property type="match status" value="1"/>
</dbReference>
<dbReference type="SUPFAM" id="SSF52440">
    <property type="entry name" value="PreATP-grasp domain"/>
    <property type="match status" value="1"/>
</dbReference>
<feature type="compositionally biased region" description="Low complexity" evidence="14">
    <location>
        <begin position="44"/>
        <end position="54"/>
    </location>
</feature>
<feature type="compositionally biased region" description="Polar residues" evidence="14">
    <location>
        <begin position="78"/>
        <end position="87"/>
    </location>
</feature>
<dbReference type="PANTHER" id="PTHR45728">
    <property type="entry name" value="ACETYL-COA CARBOXYLASE, ISOFORM A"/>
    <property type="match status" value="1"/>
</dbReference>
<dbReference type="OrthoDB" id="14612at2759"/>
<evidence type="ECO:0000256" key="12">
    <source>
        <dbReference type="ARBA" id="ARBA00023268"/>
    </source>
</evidence>
<feature type="domain" description="Lipoyl-binding" evidence="16">
    <location>
        <begin position="915"/>
        <end position="989"/>
    </location>
</feature>
<dbReference type="Gene3D" id="3.90.226.10">
    <property type="entry name" value="2-enoyl-CoA Hydratase, Chain A, domain 1"/>
    <property type="match status" value="2"/>
</dbReference>
<evidence type="ECO:0000313" key="22">
    <source>
        <dbReference type="Proteomes" id="UP001142489"/>
    </source>
</evidence>
<dbReference type="EC" id="6.4.1.2" evidence="3"/>
<evidence type="ECO:0000259" key="20">
    <source>
        <dbReference type="PROSITE" id="PS50989"/>
    </source>
</evidence>
<feature type="chain" id="PRO_5040188353" description="acetyl-CoA carboxylase" evidence="15">
    <location>
        <begin position="24"/>
        <end position="2495"/>
    </location>
</feature>
<dbReference type="PROSITE" id="PS00867">
    <property type="entry name" value="CPSASE_2"/>
    <property type="match status" value="1"/>
</dbReference>
<feature type="signal peptide" evidence="15">
    <location>
        <begin position="1"/>
        <end position="23"/>
    </location>
</feature>
<dbReference type="InterPro" id="IPR011761">
    <property type="entry name" value="ATP-grasp"/>
</dbReference>
<evidence type="ECO:0000256" key="3">
    <source>
        <dbReference type="ARBA" id="ARBA00013058"/>
    </source>
</evidence>
<keyword evidence="9" id="KW-0443">Lipid metabolism</keyword>
<dbReference type="Gene3D" id="3.30.470.20">
    <property type="entry name" value="ATP-grasp fold, B domain"/>
    <property type="match status" value="1"/>
</dbReference>
<evidence type="ECO:0000259" key="19">
    <source>
        <dbReference type="PROSITE" id="PS50980"/>
    </source>
</evidence>
<dbReference type="PROSITE" id="PS50975">
    <property type="entry name" value="ATP_GRASP"/>
    <property type="match status" value="1"/>
</dbReference>
<keyword evidence="22" id="KW-1185">Reference proteome</keyword>
<dbReference type="Gene3D" id="3.90.1770.10">
    <property type="entry name" value="PreATP-grasp domain"/>
    <property type="match status" value="1"/>
</dbReference>
<evidence type="ECO:0000256" key="8">
    <source>
        <dbReference type="ARBA" id="ARBA00022840"/>
    </source>
</evidence>
<feature type="domain" description="CoA carboxyltransferase C-terminal" evidence="20">
    <location>
        <begin position="2069"/>
        <end position="2382"/>
    </location>
</feature>
<name>A0A9Q0XCP5_9SAUR</name>
<evidence type="ECO:0000256" key="10">
    <source>
        <dbReference type="ARBA" id="ARBA00023160"/>
    </source>
</evidence>
<dbReference type="Pfam" id="PF02785">
    <property type="entry name" value="Biotin_carb_C"/>
    <property type="match status" value="1"/>
</dbReference>
<evidence type="ECO:0000256" key="15">
    <source>
        <dbReference type="SAM" id="SignalP"/>
    </source>
</evidence>
<dbReference type="InterPro" id="IPR013537">
    <property type="entry name" value="AcCoA_COase_cen"/>
</dbReference>
<dbReference type="PROSITE" id="PS50979">
    <property type="entry name" value="BC"/>
    <property type="match status" value="1"/>
</dbReference>
<dbReference type="Gene3D" id="3.40.50.20">
    <property type="match status" value="1"/>
</dbReference>
<dbReference type="FunFam" id="3.90.226.10:FF:000010">
    <property type="entry name" value="acetyl-CoA carboxylase isoform X2"/>
    <property type="match status" value="1"/>
</dbReference>
<dbReference type="EMBL" id="JAPFRF010000016">
    <property type="protein sequence ID" value="KAJ7309853.1"/>
    <property type="molecule type" value="Genomic_DNA"/>
</dbReference>
<evidence type="ECO:0000256" key="2">
    <source>
        <dbReference type="ARBA" id="ARBA00004956"/>
    </source>
</evidence>
<evidence type="ECO:0000313" key="21">
    <source>
        <dbReference type="EMBL" id="KAJ7309853.1"/>
    </source>
</evidence>
<dbReference type="InterPro" id="IPR049074">
    <property type="entry name" value="ACCA_BT"/>
</dbReference>
<feature type="domain" description="Biotin carboxylation" evidence="18">
    <location>
        <begin position="286"/>
        <end position="788"/>
    </location>
</feature>
<dbReference type="InterPro" id="IPR016185">
    <property type="entry name" value="PreATP-grasp_dom_sf"/>
</dbReference>
<evidence type="ECO:0000256" key="1">
    <source>
        <dbReference type="ARBA" id="ARBA00001953"/>
    </source>
</evidence>
<keyword evidence="8 13" id="KW-0067">ATP-binding</keyword>
<dbReference type="CDD" id="cd06850">
    <property type="entry name" value="biotinyl_domain"/>
    <property type="match status" value="1"/>
</dbReference>
<dbReference type="InterPro" id="IPR005481">
    <property type="entry name" value="BC-like_N"/>
</dbReference>
<dbReference type="PROSITE" id="PS50989">
    <property type="entry name" value="COA_CT_CTER"/>
    <property type="match status" value="1"/>
</dbReference>
<dbReference type="PANTHER" id="PTHR45728:SF1">
    <property type="entry name" value="ACETYL-COA CARBOXYLASE 2"/>
    <property type="match status" value="1"/>
</dbReference>
<dbReference type="InterPro" id="IPR000089">
    <property type="entry name" value="Biotin_lipoyl"/>
</dbReference>
<dbReference type="FunFam" id="3.30.470.20:FF:000005">
    <property type="entry name" value="Acetyl-CoA carboxylase 1"/>
    <property type="match status" value="1"/>
</dbReference>
<organism evidence="21 22">
    <name type="scientific">Phrynocephalus forsythii</name>
    <dbReference type="NCBI Taxonomy" id="171643"/>
    <lineage>
        <taxon>Eukaryota</taxon>
        <taxon>Metazoa</taxon>
        <taxon>Chordata</taxon>
        <taxon>Craniata</taxon>
        <taxon>Vertebrata</taxon>
        <taxon>Euteleostomi</taxon>
        <taxon>Lepidosauria</taxon>
        <taxon>Squamata</taxon>
        <taxon>Bifurcata</taxon>
        <taxon>Unidentata</taxon>
        <taxon>Episquamata</taxon>
        <taxon>Toxicofera</taxon>
        <taxon>Iguania</taxon>
        <taxon>Acrodonta</taxon>
        <taxon>Agamidae</taxon>
        <taxon>Agaminae</taxon>
        <taxon>Phrynocephalus</taxon>
    </lineage>
</organism>
<gene>
    <name evidence="21" type="ORF">JRQ81_007927</name>
</gene>
<dbReference type="SMART" id="SM00878">
    <property type="entry name" value="Biotin_carb_C"/>
    <property type="match status" value="1"/>
</dbReference>
<comment type="caution">
    <text evidence="21">The sequence shown here is derived from an EMBL/GenBank/DDBJ whole genome shotgun (WGS) entry which is preliminary data.</text>
</comment>
<comment type="pathway">
    <text evidence="2">Lipid metabolism; malonyl-CoA biosynthesis; malonyl-CoA from acetyl-CoA: step 1/1.</text>
</comment>
<dbReference type="FunFam" id="2.40.50.100:FF:000005">
    <property type="entry name" value="Acetyl-CoA carboxylase 1"/>
    <property type="match status" value="1"/>
</dbReference>
<dbReference type="SUPFAM" id="SSF51246">
    <property type="entry name" value="Rudiment single hybrid motif"/>
    <property type="match status" value="1"/>
</dbReference>
<dbReference type="FunFam" id="3.40.50.20:FF:000005">
    <property type="entry name" value="acetyl-CoA carboxylase isoform X2"/>
    <property type="match status" value="1"/>
</dbReference>
<feature type="region of interest" description="Disordered" evidence="14">
    <location>
        <begin position="26"/>
        <end position="163"/>
    </location>
</feature>
<keyword evidence="7" id="KW-0276">Fatty acid metabolism</keyword>
<dbReference type="Pfam" id="PF00289">
    <property type="entry name" value="Biotin_carb_N"/>
    <property type="match status" value="1"/>
</dbReference>
<keyword evidence="4" id="KW-0444">Lipid biosynthesis</keyword>
<dbReference type="Pfam" id="PF00364">
    <property type="entry name" value="Biotin_lipoyl"/>
    <property type="match status" value="1"/>
</dbReference>
<keyword evidence="12" id="KW-0511">Multifunctional enzyme</keyword>
<dbReference type="InterPro" id="IPR011762">
    <property type="entry name" value="COA_CT_N"/>
</dbReference>
<evidence type="ECO:0000259" key="17">
    <source>
        <dbReference type="PROSITE" id="PS50975"/>
    </source>
</evidence>
<dbReference type="FunFam" id="2.40.460.10:FF:000001">
    <property type="entry name" value="Acetyl-CoA carboxylase 1"/>
    <property type="match status" value="1"/>
</dbReference>
<dbReference type="SUPFAM" id="SSF52096">
    <property type="entry name" value="ClpP/crotonase"/>
    <property type="match status" value="2"/>
</dbReference>
<dbReference type="InterPro" id="IPR005479">
    <property type="entry name" value="CPAse_ATP-bd"/>
</dbReference>
<evidence type="ECO:0000256" key="9">
    <source>
        <dbReference type="ARBA" id="ARBA00023098"/>
    </source>
</evidence>
<dbReference type="Pfam" id="PF08326">
    <property type="entry name" value="ACC_central"/>
    <property type="match status" value="1"/>
</dbReference>
<evidence type="ECO:0000256" key="5">
    <source>
        <dbReference type="ARBA" id="ARBA00022598"/>
    </source>
</evidence>
<evidence type="ECO:0000259" key="18">
    <source>
        <dbReference type="PROSITE" id="PS50979"/>
    </source>
</evidence>
<reference evidence="21" key="1">
    <citation type="journal article" date="2023" name="DNA Res.">
        <title>Chromosome-level genome assembly of Phrynocephalus forsythii using third-generation DNA sequencing and Hi-C analysis.</title>
        <authorList>
            <person name="Qi Y."/>
            <person name="Zhao W."/>
            <person name="Zhao Y."/>
            <person name="Niu C."/>
            <person name="Cao S."/>
            <person name="Zhang Y."/>
        </authorList>
    </citation>
    <scope>NUCLEOTIDE SEQUENCE</scope>
    <source>
        <tissue evidence="21">Muscle</tissue>
    </source>
</reference>
<comment type="cofactor">
    <cofactor evidence="1">
        <name>biotin</name>
        <dbReference type="ChEBI" id="CHEBI:57586"/>
    </cofactor>
</comment>
<evidence type="ECO:0000256" key="7">
    <source>
        <dbReference type="ARBA" id="ARBA00022832"/>
    </source>
</evidence>
<evidence type="ECO:0000256" key="6">
    <source>
        <dbReference type="ARBA" id="ARBA00022741"/>
    </source>
</evidence>
<evidence type="ECO:0000256" key="13">
    <source>
        <dbReference type="PROSITE-ProRule" id="PRU00409"/>
    </source>
</evidence>
<dbReference type="GO" id="GO:0046872">
    <property type="term" value="F:metal ion binding"/>
    <property type="evidence" value="ECO:0007669"/>
    <property type="project" value="InterPro"/>
</dbReference>
<keyword evidence="6 13" id="KW-0547">Nucleotide-binding</keyword>
<keyword evidence="11" id="KW-0092">Biotin</keyword>
<dbReference type="SUPFAM" id="SSF51230">
    <property type="entry name" value="Single hybrid motif"/>
    <property type="match status" value="1"/>
</dbReference>
<evidence type="ECO:0000259" key="16">
    <source>
        <dbReference type="PROSITE" id="PS50968"/>
    </source>
</evidence>
<dbReference type="PROSITE" id="PS50980">
    <property type="entry name" value="COA_CT_NTER"/>
    <property type="match status" value="1"/>
</dbReference>
<proteinExistence type="predicted"/>
<dbReference type="InterPro" id="IPR005482">
    <property type="entry name" value="Biotin_COase_C"/>
</dbReference>
<dbReference type="InterPro" id="IPR011764">
    <property type="entry name" value="Biotin_carboxylation_dom"/>
</dbReference>
<dbReference type="InterPro" id="IPR013815">
    <property type="entry name" value="ATP_grasp_subdomain_1"/>
</dbReference>